<comment type="caution">
    <text evidence="1">The sequence shown here is derived from an EMBL/GenBank/DDBJ whole genome shotgun (WGS) entry which is preliminary data.</text>
</comment>
<dbReference type="EMBL" id="LAZR01001697">
    <property type="protein sequence ID" value="KKN40564.1"/>
    <property type="molecule type" value="Genomic_DNA"/>
</dbReference>
<protein>
    <submittedName>
        <fullName evidence="1">Uncharacterized protein</fullName>
    </submittedName>
</protein>
<organism evidence="1">
    <name type="scientific">marine sediment metagenome</name>
    <dbReference type="NCBI Taxonomy" id="412755"/>
    <lineage>
        <taxon>unclassified sequences</taxon>
        <taxon>metagenomes</taxon>
        <taxon>ecological metagenomes</taxon>
    </lineage>
</organism>
<reference evidence="1" key="1">
    <citation type="journal article" date="2015" name="Nature">
        <title>Complex archaea that bridge the gap between prokaryotes and eukaryotes.</title>
        <authorList>
            <person name="Spang A."/>
            <person name="Saw J.H."/>
            <person name="Jorgensen S.L."/>
            <person name="Zaremba-Niedzwiedzka K."/>
            <person name="Martijn J."/>
            <person name="Lind A.E."/>
            <person name="van Eijk R."/>
            <person name="Schleper C."/>
            <person name="Guy L."/>
            <person name="Ettema T.J."/>
        </authorList>
    </citation>
    <scope>NUCLEOTIDE SEQUENCE</scope>
</reference>
<gene>
    <name evidence="1" type="ORF">LCGC14_0732000</name>
</gene>
<evidence type="ECO:0000313" key="1">
    <source>
        <dbReference type="EMBL" id="KKN40564.1"/>
    </source>
</evidence>
<sequence length="91" mass="10466">METKQTMGNQTCVECGEEFQNEIDDECPKCGHGKTSQINGLTSIEERLRWCEQYIKILLTFKDESEQMHILDGKEISEIKQRLAKLEGGDK</sequence>
<accession>A0A0F9QDE2</accession>
<proteinExistence type="predicted"/>
<dbReference type="AlphaFoldDB" id="A0A0F9QDE2"/>
<name>A0A0F9QDE2_9ZZZZ</name>